<accession>A0A1V9F589</accession>
<dbReference type="PROSITE" id="PS00061">
    <property type="entry name" value="ADH_SHORT"/>
    <property type="match status" value="1"/>
</dbReference>
<dbReference type="InterPro" id="IPR020904">
    <property type="entry name" value="Sc_DH/Rdtase_CS"/>
</dbReference>
<dbReference type="PRINTS" id="PR00080">
    <property type="entry name" value="SDRFAMILY"/>
</dbReference>
<dbReference type="InterPro" id="IPR051911">
    <property type="entry name" value="SDR_oxidoreductase"/>
</dbReference>
<dbReference type="Pfam" id="PF00106">
    <property type="entry name" value="adh_short"/>
    <property type="match status" value="1"/>
</dbReference>
<dbReference type="RefSeq" id="WP_081169432.1">
    <property type="nucleotide sequence ID" value="NZ_LWBP01000210.1"/>
</dbReference>
<feature type="domain" description="Ketoreductase" evidence="4">
    <location>
        <begin position="6"/>
        <end position="187"/>
    </location>
</feature>
<evidence type="ECO:0000259" key="4">
    <source>
        <dbReference type="SMART" id="SM00822"/>
    </source>
</evidence>
<dbReference type="InterPro" id="IPR002347">
    <property type="entry name" value="SDR_fam"/>
</dbReference>
<name>A0A1V9F589_9BACT</name>
<proteinExistence type="inferred from homology"/>
<dbReference type="NCBIfam" id="NF004824">
    <property type="entry name" value="PRK06180.1"/>
    <property type="match status" value="1"/>
</dbReference>
<dbReference type="SMART" id="SM00822">
    <property type="entry name" value="PKS_KR"/>
    <property type="match status" value="1"/>
</dbReference>
<dbReference type="CDD" id="cd05374">
    <property type="entry name" value="17beta-HSD-like_SDR_c"/>
    <property type="match status" value="1"/>
</dbReference>
<keyword evidence="6" id="KW-1185">Reference proteome</keyword>
<reference evidence="6" key="1">
    <citation type="submission" date="2016-04" db="EMBL/GenBank/DDBJ databases">
        <authorList>
            <person name="Chen L."/>
            <person name="Zhuang W."/>
            <person name="Wang G."/>
        </authorList>
    </citation>
    <scope>NUCLEOTIDE SEQUENCE [LARGE SCALE GENOMIC DNA]</scope>
    <source>
        <strain evidence="6">208</strain>
    </source>
</reference>
<dbReference type="InterPro" id="IPR057326">
    <property type="entry name" value="KR_dom"/>
</dbReference>
<organism evidence="5 6">
    <name type="scientific">Niastella populi</name>
    <dbReference type="NCBI Taxonomy" id="550983"/>
    <lineage>
        <taxon>Bacteria</taxon>
        <taxon>Pseudomonadati</taxon>
        <taxon>Bacteroidota</taxon>
        <taxon>Chitinophagia</taxon>
        <taxon>Chitinophagales</taxon>
        <taxon>Chitinophagaceae</taxon>
        <taxon>Niastella</taxon>
    </lineage>
</organism>
<dbReference type="PANTHER" id="PTHR43976">
    <property type="entry name" value="SHORT CHAIN DEHYDROGENASE"/>
    <property type="match status" value="1"/>
</dbReference>
<protein>
    <submittedName>
        <fullName evidence="5">Short-chain dehydrogenase/reductase</fullName>
    </submittedName>
</protein>
<dbReference type="PRINTS" id="PR00081">
    <property type="entry name" value="GDHRDH"/>
</dbReference>
<dbReference type="STRING" id="550983.A4R26_06130"/>
<evidence type="ECO:0000256" key="1">
    <source>
        <dbReference type="ARBA" id="ARBA00006484"/>
    </source>
</evidence>
<dbReference type="AlphaFoldDB" id="A0A1V9F589"/>
<dbReference type="GO" id="GO:0016491">
    <property type="term" value="F:oxidoreductase activity"/>
    <property type="evidence" value="ECO:0007669"/>
    <property type="project" value="UniProtKB-KW"/>
</dbReference>
<evidence type="ECO:0000313" key="5">
    <source>
        <dbReference type="EMBL" id="OQP53553.1"/>
    </source>
</evidence>
<evidence type="ECO:0000256" key="3">
    <source>
        <dbReference type="RuleBase" id="RU000363"/>
    </source>
</evidence>
<dbReference type="InterPro" id="IPR036291">
    <property type="entry name" value="NAD(P)-bd_dom_sf"/>
</dbReference>
<gene>
    <name evidence="5" type="ORF">A4R26_06130</name>
</gene>
<dbReference type="EMBL" id="LWBP01000210">
    <property type="protein sequence ID" value="OQP53553.1"/>
    <property type="molecule type" value="Genomic_DNA"/>
</dbReference>
<comment type="similarity">
    <text evidence="1 3">Belongs to the short-chain dehydrogenases/reductases (SDR) family.</text>
</comment>
<dbReference type="PANTHER" id="PTHR43976:SF16">
    <property type="entry name" value="SHORT-CHAIN DEHYDROGENASE_REDUCTASE FAMILY PROTEIN"/>
    <property type="match status" value="1"/>
</dbReference>
<dbReference type="OrthoDB" id="1235794at2"/>
<comment type="caution">
    <text evidence="5">The sequence shown here is derived from an EMBL/GenBank/DDBJ whole genome shotgun (WGS) entry which is preliminary data.</text>
</comment>
<evidence type="ECO:0000256" key="2">
    <source>
        <dbReference type="ARBA" id="ARBA00023002"/>
    </source>
</evidence>
<dbReference type="FunFam" id="3.40.50.720:FF:000084">
    <property type="entry name" value="Short-chain dehydrogenase reductase"/>
    <property type="match status" value="1"/>
</dbReference>
<keyword evidence="2" id="KW-0560">Oxidoreductase</keyword>
<dbReference type="Proteomes" id="UP000192276">
    <property type="component" value="Unassembled WGS sequence"/>
</dbReference>
<sequence>MNNNKKVWFITGASKGLGLALAKRLLEQGYRVTATSRNAAQLVSAIENASDNFLPLGVDLTNPDAVKKAIADTVEKFGQLDVIVNNAGYGMGGTVEEFTEEELQQSFSVNVFAPVYVMQAALPYMRKQRSGHIINISSIAGFAGATGWAIYAGTKSALTGLTEVLAQDLKELTIHTTAVAPGGFRTEFLSDNSLVFVKDQIDDYAAVHQSHQKYKSMDGSQAGDPVKAAAALIELAEMPEPPVRLFLGTDAYNRAKAKIADINSSLDALKALSFSTDF</sequence>
<dbReference type="Gene3D" id="3.40.50.720">
    <property type="entry name" value="NAD(P)-binding Rossmann-like Domain"/>
    <property type="match status" value="1"/>
</dbReference>
<dbReference type="SUPFAM" id="SSF51735">
    <property type="entry name" value="NAD(P)-binding Rossmann-fold domains"/>
    <property type="match status" value="1"/>
</dbReference>
<evidence type="ECO:0000313" key="6">
    <source>
        <dbReference type="Proteomes" id="UP000192276"/>
    </source>
</evidence>